<keyword evidence="3" id="KW-1185">Reference proteome</keyword>
<accession>A0A151Y4C7</accession>
<protein>
    <submittedName>
        <fullName evidence="2">Phenol degradation protein meta</fullName>
    </submittedName>
</protein>
<feature type="signal peptide" evidence="1">
    <location>
        <begin position="1"/>
        <end position="23"/>
    </location>
</feature>
<keyword evidence="1" id="KW-0732">Signal</keyword>
<dbReference type="InterPro" id="IPR025737">
    <property type="entry name" value="FApF"/>
</dbReference>
<comment type="caution">
    <text evidence="2">The sequence shown here is derived from an EMBL/GenBank/DDBJ whole genome shotgun (WGS) entry which is preliminary data.</text>
</comment>
<dbReference type="EMBL" id="LUAW01000013">
    <property type="protein sequence ID" value="KYQ72880.1"/>
    <property type="molecule type" value="Genomic_DNA"/>
</dbReference>
<dbReference type="OrthoDB" id="8639774at2"/>
<dbReference type="RefSeq" id="WP_067667334.1">
    <property type="nucleotide sequence ID" value="NZ_CBCSIK010000002.1"/>
</dbReference>
<evidence type="ECO:0000256" key="1">
    <source>
        <dbReference type="SAM" id="SignalP"/>
    </source>
</evidence>
<dbReference type="STRING" id="1806892.AZH43_08505"/>
<dbReference type="Proteomes" id="UP000076276">
    <property type="component" value="Unassembled WGS sequence"/>
</dbReference>
<proteinExistence type="predicted"/>
<feature type="chain" id="PRO_5007592286" evidence="1">
    <location>
        <begin position="24"/>
        <end position="293"/>
    </location>
</feature>
<dbReference type="Pfam" id="PF13557">
    <property type="entry name" value="Phenol_MetA_deg"/>
    <property type="match status" value="1"/>
</dbReference>
<sequence>MKKIIPKASFLLLLALAANSAFATENGADSFALGAEGMMAGALPPPGLYLLNYYQNYHAGSFDQGPDSFHLDVNAFIPRLVWMTEHNYFGGQLGFYAAQPLVDLRLSINGMSDHNAAFGDLILGSMLGWHSGHHHWIGAIETVLATGKYDTPTAFQPVIANLGKNYNTIRPIIAYTYAPENGFDLSTKLSYSFNDENDDTHYKSGEYFAGDYSLGYKLNNHVKLAIEGYAFKQMTSDRVNGDDIGQKGQVLAVGPAIQYQDQNWSIEAKYLKETNVENRPEGHTGLLKFVWAF</sequence>
<evidence type="ECO:0000313" key="3">
    <source>
        <dbReference type="Proteomes" id="UP000076276"/>
    </source>
</evidence>
<name>A0A151Y4C7_9GAMM</name>
<dbReference type="AlphaFoldDB" id="A0A151Y4C7"/>
<reference evidence="2 3" key="1">
    <citation type="submission" date="2016-03" db="EMBL/GenBank/DDBJ databases">
        <title>Acinetobacter genomospecies 28 strain ANC 4149.</title>
        <authorList>
            <person name="Radolfova-Krizova L."/>
            <person name="Nemec A."/>
        </authorList>
    </citation>
    <scope>NUCLEOTIDE SEQUENCE [LARGE SCALE GENOMIC DNA]</scope>
    <source>
        <strain evidence="2 3">ANC 4149</strain>
    </source>
</reference>
<organism evidence="2 3">
    <name type="scientific">Acinetobacter pragensis</name>
    <dbReference type="NCBI Taxonomy" id="1806892"/>
    <lineage>
        <taxon>Bacteria</taxon>
        <taxon>Pseudomonadati</taxon>
        <taxon>Pseudomonadota</taxon>
        <taxon>Gammaproteobacteria</taxon>
        <taxon>Moraxellales</taxon>
        <taxon>Moraxellaceae</taxon>
        <taxon>Acinetobacter</taxon>
    </lineage>
</organism>
<evidence type="ECO:0000313" key="2">
    <source>
        <dbReference type="EMBL" id="KYQ72880.1"/>
    </source>
</evidence>
<gene>
    <name evidence="2" type="ORF">AZH43_08505</name>
</gene>